<keyword evidence="3" id="KW-1133">Transmembrane helix</keyword>
<dbReference type="PANTHER" id="PTHR21039">
    <property type="entry name" value="HISTIDINOL PHOSPHATASE-RELATED"/>
    <property type="match status" value="1"/>
</dbReference>
<dbReference type="NCBIfam" id="TIGR01856">
    <property type="entry name" value="hisJ_fam"/>
    <property type="match status" value="1"/>
</dbReference>
<dbReference type="GO" id="GO:0000105">
    <property type="term" value="P:L-histidine biosynthetic process"/>
    <property type="evidence" value="ECO:0007669"/>
    <property type="project" value="InterPro"/>
</dbReference>
<keyword evidence="1" id="KW-0378">Hydrolase</keyword>
<accession>A0A4S4LEY3</accession>
<dbReference type="InterPro" id="IPR010140">
    <property type="entry name" value="Histidinol_P_phosphatase_HisJ"/>
</dbReference>
<comment type="caution">
    <text evidence="4">The sequence shown here is derived from an EMBL/GenBank/DDBJ whole genome shotgun (WGS) entry which is preliminary data.</text>
</comment>
<keyword evidence="5" id="KW-1185">Reference proteome</keyword>
<proteinExistence type="predicted"/>
<dbReference type="OrthoDB" id="5957391at2759"/>
<evidence type="ECO:0000313" key="4">
    <source>
        <dbReference type="EMBL" id="THH09708.1"/>
    </source>
</evidence>
<evidence type="ECO:0000256" key="1">
    <source>
        <dbReference type="ARBA" id="ARBA00022801"/>
    </source>
</evidence>
<feature type="region of interest" description="Disordered" evidence="2">
    <location>
        <begin position="116"/>
        <end position="148"/>
    </location>
</feature>
<dbReference type="AlphaFoldDB" id="A0A4S4LEY3"/>
<dbReference type="Gene3D" id="3.20.20.140">
    <property type="entry name" value="Metal-dependent hydrolases"/>
    <property type="match status" value="1"/>
</dbReference>
<feature type="transmembrane region" description="Helical" evidence="3">
    <location>
        <begin position="45"/>
        <end position="67"/>
    </location>
</feature>
<dbReference type="Pfam" id="PF03907">
    <property type="entry name" value="Spo7"/>
    <property type="match status" value="1"/>
</dbReference>
<dbReference type="GO" id="GO:0004401">
    <property type="term" value="F:histidinol-phosphatase activity"/>
    <property type="evidence" value="ECO:0007669"/>
    <property type="project" value="InterPro"/>
</dbReference>
<dbReference type="EMBL" id="SGPK01000055">
    <property type="protein sequence ID" value="THH09708.1"/>
    <property type="molecule type" value="Genomic_DNA"/>
</dbReference>
<sequence>MAVIIFLLSEVFLQTQFLAMPWNVALRKAFPEGYGGGRTVESHHYVAKGLLLVAVTTLVLFFASGLYEEKIAYANRYVPHANRALRSFNMYLNVRHRSLRSRLSVDPLSHLFRRKSDEDISPPQSPFSDRRRKRGTSVPIPPIPPTNNPRGELIFSSRVDRNFRESYERYRAAFERKREARELFAAAQTWWGWRVWPWNWAVESHSWFLKQTQGRNRGKQEWDTAKRYSSSTVARWDEDRKFQLSPVWRRELWVTELGHRFSLLYVILHNMLRCAETEFITAADVSALTALLERHAGRIEYLVGSVHHVNEIPIDFDRPTFERAQNSLRTNADTSLGISSTTLLFDRYLDSQYELLVKLRPEVIGHLDLCRLYTPEIDFRDFPSALGKLKRNISYACSYGAIFEFNAAAFRKGWETAYPGRDVVEFVLQCEGRFTMSDDSHGPHAVGLNYDRLYNYLRDVGIKDLWYLERGDSVNPGIGGRQMRAAKLEGDWWLNEFWREKGVLT</sequence>
<dbReference type="InterPro" id="IPR005605">
    <property type="entry name" value="Spo7"/>
</dbReference>
<reference evidence="4 5" key="1">
    <citation type="submission" date="2019-02" db="EMBL/GenBank/DDBJ databases">
        <title>Genome sequencing of the rare red list fungi Phellinidium pouzarii.</title>
        <authorList>
            <person name="Buettner E."/>
            <person name="Kellner H."/>
        </authorList>
    </citation>
    <scope>NUCLEOTIDE SEQUENCE [LARGE SCALE GENOMIC DNA]</scope>
    <source>
        <strain evidence="4 5">DSM 108285</strain>
    </source>
</reference>
<name>A0A4S4LEY3_9AGAM</name>
<dbReference type="GO" id="GO:0005737">
    <property type="term" value="C:cytoplasm"/>
    <property type="evidence" value="ECO:0007669"/>
    <property type="project" value="TreeGrafter"/>
</dbReference>
<keyword evidence="3" id="KW-0472">Membrane</keyword>
<gene>
    <name evidence="4" type="ORF">EW145_g1820</name>
</gene>
<dbReference type="GO" id="GO:0019888">
    <property type="term" value="F:protein phosphatase regulator activity"/>
    <property type="evidence" value="ECO:0007669"/>
    <property type="project" value="InterPro"/>
</dbReference>
<dbReference type="SUPFAM" id="SSF89550">
    <property type="entry name" value="PHP domain-like"/>
    <property type="match status" value="1"/>
</dbReference>
<evidence type="ECO:0000313" key="5">
    <source>
        <dbReference type="Proteomes" id="UP000308199"/>
    </source>
</evidence>
<protein>
    <submittedName>
        <fullName evidence="4">Uncharacterized protein</fullName>
    </submittedName>
</protein>
<dbReference type="Proteomes" id="UP000308199">
    <property type="component" value="Unassembled WGS sequence"/>
</dbReference>
<dbReference type="InterPro" id="IPR016195">
    <property type="entry name" value="Pol/histidinol_Pase-like"/>
</dbReference>
<organism evidence="4 5">
    <name type="scientific">Phellinidium pouzarii</name>
    <dbReference type="NCBI Taxonomy" id="167371"/>
    <lineage>
        <taxon>Eukaryota</taxon>
        <taxon>Fungi</taxon>
        <taxon>Dikarya</taxon>
        <taxon>Basidiomycota</taxon>
        <taxon>Agaricomycotina</taxon>
        <taxon>Agaricomycetes</taxon>
        <taxon>Hymenochaetales</taxon>
        <taxon>Hymenochaetaceae</taxon>
        <taxon>Phellinidium</taxon>
    </lineage>
</organism>
<dbReference type="PANTHER" id="PTHR21039:SF0">
    <property type="entry name" value="HISTIDINOL-PHOSPHATASE"/>
    <property type="match status" value="1"/>
</dbReference>
<keyword evidence="3" id="KW-0812">Transmembrane</keyword>
<evidence type="ECO:0000256" key="3">
    <source>
        <dbReference type="SAM" id="Phobius"/>
    </source>
</evidence>
<evidence type="ECO:0000256" key="2">
    <source>
        <dbReference type="SAM" id="MobiDB-lite"/>
    </source>
</evidence>